<dbReference type="Pfam" id="PF03007">
    <property type="entry name" value="WS_DGAT_cat"/>
    <property type="match status" value="1"/>
</dbReference>
<feature type="compositionally biased region" description="Basic residues" evidence="11">
    <location>
        <begin position="499"/>
        <end position="516"/>
    </location>
</feature>
<dbReference type="Pfam" id="PF06974">
    <property type="entry name" value="WS_DGAT_C"/>
    <property type="match status" value="1"/>
</dbReference>
<protein>
    <recommendedName>
        <fullName evidence="4">diacylglycerol O-acyltransferase</fullName>
        <ecNumber evidence="4">2.3.1.20</ecNumber>
    </recommendedName>
</protein>
<comment type="similarity">
    <text evidence="3">Belongs to the long-chain O-acyltransferase family.</text>
</comment>
<dbReference type="RefSeq" id="WP_345426572.1">
    <property type="nucleotide sequence ID" value="NZ_AP031496.1"/>
</dbReference>
<dbReference type="GO" id="GO:0019432">
    <property type="term" value="P:triglyceride biosynthetic process"/>
    <property type="evidence" value="ECO:0007669"/>
    <property type="project" value="TreeGrafter"/>
</dbReference>
<evidence type="ECO:0000256" key="5">
    <source>
        <dbReference type="ARBA" id="ARBA00022516"/>
    </source>
</evidence>
<dbReference type="NCBIfam" id="TIGR02946">
    <property type="entry name" value="acyl_WS_DGAT"/>
    <property type="match status" value="1"/>
</dbReference>
<evidence type="ECO:0000256" key="11">
    <source>
        <dbReference type="SAM" id="MobiDB-lite"/>
    </source>
</evidence>
<dbReference type="GO" id="GO:0051701">
    <property type="term" value="P:biological process involved in interaction with host"/>
    <property type="evidence" value="ECO:0007669"/>
    <property type="project" value="TreeGrafter"/>
</dbReference>
<keyword evidence="6" id="KW-0808">Transferase</keyword>
<evidence type="ECO:0000256" key="7">
    <source>
        <dbReference type="ARBA" id="ARBA00022798"/>
    </source>
</evidence>
<evidence type="ECO:0000313" key="14">
    <source>
        <dbReference type="EMBL" id="GAA4955714.1"/>
    </source>
</evidence>
<dbReference type="InterPro" id="IPR009721">
    <property type="entry name" value="O-acyltransferase_WSD1_C"/>
</dbReference>
<comment type="caution">
    <text evidence="14">The sequence shown here is derived from an EMBL/GenBank/DDBJ whole genome shotgun (WGS) entry which is preliminary data.</text>
</comment>
<feature type="domain" description="O-acyltransferase WSD1-like N-terminal" evidence="12">
    <location>
        <begin position="7"/>
        <end position="286"/>
    </location>
</feature>
<evidence type="ECO:0000313" key="15">
    <source>
        <dbReference type="Proteomes" id="UP001409585"/>
    </source>
</evidence>
<dbReference type="InterPro" id="IPR014292">
    <property type="entry name" value="Acyl_transf_WS/DGAT"/>
</dbReference>
<keyword evidence="9" id="KW-0012">Acyltransferase</keyword>
<dbReference type="InterPro" id="IPR045034">
    <property type="entry name" value="O-acyltransferase_WSD1-like"/>
</dbReference>
<keyword evidence="7" id="KW-0319">Glycerol metabolism</keyword>
<sequence>MSELKQLSGQDASFIYLDTDRASTGGTMIYVYDQSTIPGGGHLRFKEILEHIESRTSTSPIFRQKLKQVPLALDYPYWVEDENFRIENHVFHVALPKPGDWRQFCILASRLTKPHFDMNRPLWEMYVVEGLDNVDWLPNGSFAILTRMHHAAVDGTAAAQMTWALHDLDARGKKPGAGGEHVTSHIRTPSHVEMATRAWWNNASSPMRLARPLSNLLPKAGRKLLKVVEQRAVHPFEEHSSGSKVPTTRFDGRVSPFRIFCTARFNLDELKGMRQAVADSTINDVVVTIVAGALRRYLDHHGELPGETMVAMMPVNTRPGPDAEPGANNITFMGAAIGTDIVDPKERLAFVQENTARSKSIVDAIGANDLTDINKHIPASLLAATGKLIARIGLDAGGTGKRLFNVAVSNVPGPNVPLYLKGARMRYWSIVAPCTDGMGLTVAVTSYDGEICISPTACREIVPDPEFLTECIEQSYADLLAANVTPPKRRPAKEVAARKAPRKKAARRKATGKKTA</sequence>
<comment type="pathway">
    <text evidence="1">Glycerolipid metabolism; triacylglycerol biosynthesis.</text>
</comment>
<evidence type="ECO:0000259" key="12">
    <source>
        <dbReference type="Pfam" id="PF03007"/>
    </source>
</evidence>
<dbReference type="Proteomes" id="UP001409585">
    <property type="component" value="Unassembled WGS sequence"/>
</dbReference>
<reference evidence="15" key="1">
    <citation type="journal article" date="2019" name="Int. J. Syst. Evol. Microbiol.">
        <title>The Global Catalogue of Microorganisms (GCM) 10K type strain sequencing project: providing services to taxonomists for standard genome sequencing and annotation.</title>
        <authorList>
            <consortium name="The Broad Institute Genomics Platform"/>
            <consortium name="The Broad Institute Genome Sequencing Center for Infectious Disease"/>
            <person name="Wu L."/>
            <person name="Ma J."/>
        </authorList>
    </citation>
    <scope>NUCLEOTIDE SEQUENCE [LARGE SCALE GENOMIC DNA]</scope>
    <source>
        <strain evidence="15">JCM 19134</strain>
    </source>
</reference>
<gene>
    <name evidence="14" type="ORF">GCM10025791_39950</name>
</gene>
<dbReference type="EMBL" id="BAABLX010000070">
    <property type="protein sequence ID" value="GAA4955714.1"/>
    <property type="molecule type" value="Genomic_DNA"/>
</dbReference>
<name>A0AAV3U7P4_9ALTE</name>
<keyword evidence="5" id="KW-0444">Lipid biosynthesis</keyword>
<evidence type="ECO:0000256" key="8">
    <source>
        <dbReference type="ARBA" id="ARBA00023098"/>
    </source>
</evidence>
<evidence type="ECO:0000259" key="13">
    <source>
        <dbReference type="Pfam" id="PF06974"/>
    </source>
</evidence>
<keyword evidence="15" id="KW-1185">Reference proteome</keyword>
<evidence type="ECO:0000256" key="9">
    <source>
        <dbReference type="ARBA" id="ARBA00023315"/>
    </source>
</evidence>
<dbReference type="GO" id="GO:0005886">
    <property type="term" value="C:plasma membrane"/>
    <property type="evidence" value="ECO:0007669"/>
    <property type="project" value="TreeGrafter"/>
</dbReference>
<dbReference type="PANTHER" id="PTHR31650">
    <property type="entry name" value="O-ACYLTRANSFERASE (WSD1-LIKE) FAMILY PROTEIN"/>
    <property type="match status" value="1"/>
</dbReference>
<evidence type="ECO:0000256" key="3">
    <source>
        <dbReference type="ARBA" id="ARBA00009587"/>
    </source>
</evidence>
<keyword evidence="8" id="KW-0443">Lipid metabolism</keyword>
<evidence type="ECO:0000256" key="4">
    <source>
        <dbReference type="ARBA" id="ARBA00013244"/>
    </source>
</evidence>
<organism evidence="14 15">
    <name type="scientific">Halioxenophilus aromaticivorans</name>
    <dbReference type="NCBI Taxonomy" id="1306992"/>
    <lineage>
        <taxon>Bacteria</taxon>
        <taxon>Pseudomonadati</taxon>
        <taxon>Pseudomonadota</taxon>
        <taxon>Gammaproteobacteria</taxon>
        <taxon>Alteromonadales</taxon>
        <taxon>Alteromonadaceae</taxon>
        <taxon>Halioxenophilus</taxon>
    </lineage>
</organism>
<dbReference type="GO" id="GO:0006071">
    <property type="term" value="P:glycerol metabolic process"/>
    <property type="evidence" value="ECO:0007669"/>
    <property type="project" value="UniProtKB-KW"/>
</dbReference>
<evidence type="ECO:0000256" key="1">
    <source>
        <dbReference type="ARBA" id="ARBA00004771"/>
    </source>
</evidence>
<proteinExistence type="inferred from homology"/>
<dbReference type="GO" id="GO:0001666">
    <property type="term" value="P:response to hypoxia"/>
    <property type="evidence" value="ECO:0007669"/>
    <property type="project" value="TreeGrafter"/>
</dbReference>
<evidence type="ECO:0000256" key="2">
    <source>
        <dbReference type="ARBA" id="ARBA00005189"/>
    </source>
</evidence>
<dbReference type="GO" id="GO:0071731">
    <property type="term" value="P:response to nitric oxide"/>
    <property type="evidence" value="ECO:0007669"/>
    <property type="project" value="TreeGrafter"/>
</dbReference>
<comment type="pathway">
    <text evidence="2">Lipid metabolism.</text>
</comment>
<accession>A0AAV3U7P4</accession>
<dbReference type="InterPro" id="IPR004255">
    <property type="entry name" value="O-acyltransferase_WSD1_N"/>
</dbReference>
<evidence type="ECO:0000256" key="10">
    <source>
        <dbReference type="ARBA" id="ARBA00048109"/>
    </source>
</evidence>
<dbReference type="EC" id="2.3.1.20" evidence="4"/>
<feature type="domain" description="O-acyltransferase WSD1 C-terminal" evidence="13">
    <location>
        <begin position="328"/>
        <end position="478"/>
    </location>
</feature>
<feature type="region of interest" description="Disordered" evidence="11">
    <location>
        <begin position="483"/>
        <end position="516"/>
    </location>
</feature>
<evidence type="ECO:0000256" key="6">
    <source>
        <dbReference type="ARBA" id="ARBA00022679"/>
    </source>
</evidence>
<dbReference type="PANTHER" id="PTHR31650:SF1">
    <property type="entry name" value="WAX ESTER SYNTHASE_DIACYLGLYCEROL ACYLTRANSFERASE 4-RELATED"/>
    <property type="match status" value="1"/>
</dbReference>
<dbReference type="AlphaFoldDB" id="A0AAV3U7P4"/>
<dbReference type="GO" id="GO:0004144">
    <property type="term" value="F:diacylglycerol O-acyltransferase activity"/>
    <property type="evidence" value="ECO:0007669"/>
    <property type="project" value="UniProtKB-EC"/>
</dbReference>
<comment type="catalytic activity">
    <reaction evidence="10">
        <text>an acyl-CoA + a 1,2-diacyl-sn-glycerol = a triacyl-sn-glycerol + CoA</text>
        <dbReference type="Rhea" id="RHEA:10868"/>
        <dbReference type="ChEBI" id="CHEBI:17815"/>
        <dbReference type="ChEBI" id="CHEBI:57287"/>
        <dbReference type="ChEBI" id="CHEBI:58342"/>
        <dbReference type="ChEBI" id="CHEBI:64615"/>
        <dbReference type="EC" id="2.3.1.20"/>
    </reaction>
</comment>